<name>A0A1T5FWC5_9SPHN</name>
<accession>A0A1T5FWC5</accession>
<organism evidence="2 3">
    <name type="scientific">Sphingopyxis flava</name>
    <dbReference type="NCBI Taxonomy" id="1507287"/>
    <lineage>
        <taxon>Bacteria</taxon>
        <taxon>Pseudomonadati</taxon>
        <taxon>Pseudomonadota</taxon>
        <taxon>Alphaproteobacteria</taxon>
        <taxon>Sphingomonadales</taxon>
        <taxon>Sphingomonadaceae</taxon>
        <taxon>Sphingopyxis</taxon>
    </lineage>
</organism>
<dbReference type="SUPFAM" id="SSF46894">
    <property type="entry name" value="C-terminal effector domain of the bipartite response regulators"/>
    <property type="match status" value="1"/>
</dbReference>
<sequence>MASSIVEQDDLVLALLADVPNASPLAAFMQRLLTKTQARRGLLLLSSASETLGENPEVLQFSSPRAKDDRPLDISLLMTLDLHPFGSLRPGRVYAVDEMLDYDRPTVLARQRETLAAMGIRYGRWLRIVADEGTEAWILLTRESEDFSSAAVATISSVVPYLRAALRLISAFGEERLHRFMAQSALERLGIGQLVFDENATVLAADAVAESALTLVQGRGGQRLQLSPSVDEALVRTCQELAILCDPHAQPVCLPLGEDLALLLGPPPSEAPTRAAALATLRLARREEEASGARCLRALHQLSPNEAALAEKLSRGMTIAEAGRDLQLTEETARNYSKRIYARAGARGHADLVRIVLGGLAPLA</sequence>
<dbReference type="GO" id="GO:0006355">
    <property type="term" value="P:regulation of DNA-templated transcription"/>
    <property type="evidence" value="ECO:0007669"/>
    <property type="project" value="InterPro"/>
</dbReference>
<keyword evidence="3" id="KW-1185">Reference proteome</keyword>
<dbReference type="InterPro" id="IPR036388">
    <property type="entry name" value="WH-like_DNA-bd_sf"/>
</dbReference>
<dbReference type="EMBL" id="FUYP01000047">
    <property type="protein sequence ID" value="SKC00478.1"/>
    <property type="molecule type" value="Genomic_DNA"/>
</dbReference>
<gene>
    <name evidence="2" type="ORF">SAMN06295937_104712</name>
</gene>
<dbReference type="InterPro" id="IPR000792">
    <property type="entry name" value="Tscrpt_reg_LuxR_C"/>
</dbReference>
<protein>
    <submittedName>
        <fullName evidence="2">DNA-binding transcriptional regulator, CsgD family</fullName>
    </submittedName>
</protein>
<keyword evidence="2" id="KW-0238">DNA-binding</keyword>
<dbReference type="SMART" id="SM00421">
    <property type="entry name" value="HTH_LUXR"/>
    <property type="match status" value="1"/>
</dbReference>
<dbReference type="InterPro" id="IPR016032">
    <property type="entry name" value="Sig_transdc_resp-reg_C-effctor"/>
</dbReference>
<evidence type="ECO:0000313" key="2">
    <source>
        <dbReference type="EMBL" id="SKC00478.1"/>
    </source>
</evidence>
<proteinExistence type="predicted"/>
<dbReference type="Gene3D" id="1.10.10.10">
    <property type="entry name" value="Winged helix-like DNA-binding domain superfamily/Winged helix DNA-binding domain"/>
    <property type="match status" value="1"/>
</dbReference>
<evidence type="ECO:0000259" key="1">
    <source>
        <dbReference type="SMART" id="SM00421"/>
    </source>
</evidence>
<evidence type="ECO:0000313" key="3">
    <source>
        <dbReference type="Proteomes" id="UP000190044"/>
    </source>
</evidence>
<dbReference type="Proteomes" id="UP000190044">
    <property type="component" value="Unassembled WGS sequence"/>
</dbReference>
<dbReference type="GO" id="GO:0003677">
    <property type="term" value="F:DNA binding"/>
    <property type="evidence" value="ECO:0007669"/>
    <property type="project" value="UniProtKB-KW"/>
</dbReference>
<reference evidence="3" key="1">
    <citation type="submission" date="2017-02" db="EMBL/GenBank/DDBJ databases">
        <authorList>
            <person name="Varghese N."/>
            <person name="Submissions S."/>
        </authorList>
    </citation>
    <scope>NUCLEOTIDE SEQUENCE [LARGE SCALE GENOMIC DNA]</scope>
    <source>
        <strain evidence="3">R11H</strain>
    </source>
</reference>
<feature type="domain" description="HTH luxR-type" evidence="1">
    <location>
        <begin position="299"/>
        <end position="356"/>
    </location>
</feature>
<dbReference type="AlphaFoldDB" id="A0A1T5FWC5"/>